<organism evidence="2 3">
    <name type="scientific">Candidatus Komeilibacteria bacterium RIFOXYC1_FULL_37_11</name>
    <dbReference type="NCBI Taxonomy" id="1798555"/>
    <lineage>
        <taxon>Bacteria</taxon>
        <taxon>Candidatus Komeiliibacteriota</taxon>
    </lineage>
</organism>
<dbReference type="EMBL" id="MHKQ01000005">
    <property type="protein sequence ID" value="OGY94620.1"/>
    <property type="molecule type" value="Genomic_DNA"/>
</dbReference>
<gene>
    <name evidence="2" type="ORF">A2406_02220</name>
</gene>
<evidence type="ECO:0000256" key="1">
    <source>
        <dbReference type="SAM" id="Phobius"/>
    </source>
</evidence>
<dbReference type="AlphaFoldDB" id="A0A1G2C212"/>
<keyword evidence="1" id="KW-0812">Transmembrane</keyword>
<protein>
    <submittedName>
        <fullName evidence="2">Uncharacterized protein</fullName>
    </submittedName>
</protein>
<reference evidence="2 3" key="1">
    <citation type="journal article" date="2016" name="Nat. Commun.">
        <title>Thousands of microbial genomes shed light on interconnected biogeochemical processes in an aquifer system.</title>
        <authorList>
            <person name="Anantharaman K."/>
            <person name="Brown C.T."/>
            <person name="Hug L.A."/>
            <person name="Sharon I."/>
            <person name="Castelle C.J."/>
            <person name="Probst A.J."/>
            <person name="Thomas B.C."/>
            <person name="Singh A."/>
            <person name="Wilkins M.J."/>
            <person name="Karaoz U."/>
            <person name="Brodie E.L."/>
            <person name="Williams K.H."/>
            <person name="Hubbard S.S."/>
            <person name="Banfield J.F."/>
        </authorList>
    </citation>
    <scope>NUCLEOTIDE SEQUENCE [LARGE SCALE GENOMIC DNA]</scope>
</reference>
<proteinExistence type="predicted"/>
<evidence type="ECO:0000313" key="3">
    <source>
        <dbReference type="Proteomes" id="UP000177626"/>
    </source>
</evidence>
<comment type="caution">
    <text evidence="2">The sequence shown here is derived from an EMBL/GenBank/DDBJ whole genome shotgun (WGS) entry which is preliminary data.</text>
</comment>
<sequence length="141" mass="16279">MRRSLADVSSLGSSIRHDGMILTLVIIYVGICLIYLSANFGTEMGWMIRLLPEIMLLAVGVLALVSKITDPIVRALFPWPQLGRGKTRIMQVSWISEAMLIRGYRPLYLLLSLNPFNWYFWKINESRYLYNKRRAAKKQAK</sequence>
<feature type="transmembrane region" description="Helical" evidence="1">
    <location>
        <begin position="21"/>
        <end position="40"/>
    </location>
</feature>
<feature type="transmembrane region" description="Helical" evidence="1">
    <location>
        <begin position="46"/>
        <end position="65"/>
    </location>
</feature>
<accession>A0A1G2C212</accession>
<keyword evidence="1" id="KW-0472">Membrane</keyword>
<keyword evidence="1" id="KW-1133">Transmembrane helix</keyword>
<evidence type="ECO:0000313" key="2">
    <source>
        <dbReference type="EMBL" id="OGY94620.1"/>
    </source>
</evidence>
<name>A0A1G2C212_9BACT</name>
<dbReference type="Proteomes" id="UP000177626">
    <property type="component" value="Unassembled WGS sequence"/>
</dbReference>